<keyword evidence="3" id="KW-0519">Myristate</keyword>
<comment type="caution">
    <text evidence="5">The sequence shown here is derived from an EMBL/GenBank/DDBJ whole genome shotgun (WGS) entry which is preliminary data.</text>
</comment>
<reference evidence="5" key="1">
    <citation type="journal article" date="2023" name="Insect Mol. Biol.">
        <title>Genome sequencing provides insights into the evolution of gene families encoding plant cell wall-degrading enzymes in longhorned beetles.</title>
        <authorList>
            <person name="Shin N.R."/>
            <person name="Okamura Y."/>
            <person name="Kirsch R."/>
            <person name="Pauchet Y."/>
        </authorList>
    </citation>
    <scope>NUCLEOTIDE SEQUENCE</scope>
    <source>
        <strain evidence="5">RBIC_L_NR</strain>
    </source>
</reference>
<evidence type="ECO:0000256" key="3">
    <source>
        <dbReference type="ARBA" id="ARBA00022707"/>
    </source>
</evidence>
<keyword evidence="4" id="KW-0449">Lipoprotein</keyword>
<evidence type="ECO:0000313" key="6">
    <source>
        <dbReference type="Proteomes" id="UP001162156"/>
    </source>
</evidence>
<protein>
    <recommendedName>
        <fullName evidence="2">Dymeclin</fullName>
    </recommendedName>
</protein>
<organism evidence="5 6">
    <name type="scientific">Rhamnusium bicolor</name>
    <dbReference type="NCBI Taxonomy" id="1586634"/>
    <lineage>
        <taxon>Eukaryota</taxon>
        <taxon>Metazoa</taxon>
        <taxon>Ecdysozoa</taxon>
        <taxon>Arthropoda</taxon>
        <taxon>Hexapoda</taxon>
        <taxon>Insecta</taxon>
        <taxon>Pterygota</taxon>
        <taxon>Neoptera</taxon>
        <taxon>Endopterygota</taxon>
        <taxon>Coleoptera</taxon>
        <taxon>Polyphaga</taxon>
        <taxon>Cucujiformia</taxon>
        <taxon>Chrysomeloidea</taxon>
        <taxon>Cerambycidae</taxon>
        <taxon>Lepturinae</taxon>
        <taxon>Rhagiini</taxon>
        <taxon>Rhamnusium</taxon>
    </lineage>
</organism>
<keyword evidence="6" id="KW-1185">Reference proteome</keyword>
<dbReference type="Proteomes" id="UP001162156">
    <property type="component" value="Unassembled WGS sequence"/>
</dbReference>
<gene>
    <name evidence="5" type="ORF">NQ314_020578</name>
</gene>
<dbReference type="GO" id="GO:0007030">
    <property type="term" value="P:Golgi organization"/>
    <property type="evidence" value="ECO:0007669"/>
    <property type="project" value="TreeGrafter"/>
</dbReference>
<dbReference type="EMBL" id="JANEYF010005748">
    <property type="protein sequence ID" value="KAJ8927015.1"/>
    <property type="molecule type" value="Genomic_DNA"/>
</dbReference>
<evidence type="ECO:0000256" key="4">
    <source>
        <dbReference type="ARBA" id="ARBA00023288"/>
    </source>
</evidence>
<comment type="similarity">
    <text evidence="1">Belongs to the dymeclin family.</text>
</comment>
<sequence>MVLELRVKVMGTAVSRNLDISANEYCLKFVGKDSIIPNDPFWNRFLAFNITPPTTTNDQLALESRIEPLCQEFLNNNLRSGNLSSLIQLFLLRSTELLSATNTNANLFNWQLFNTIFTIRCVLKFLTETTTEEQLIEHIELKGNGNTFESLIGAFVGIIVDVPIDDSTYLIHLEAVTCLLVLLSVQFHSGTRSDQSSVYRLVMRGKHVIHAPVLVRSLLTNFINQQKLPPGYGGGQSHSIVLGLASDLWSMLTFSRKATDDLVVSDQNDFQETPLATQSLLLVLVLSHHWTTQMFDNSPVPPTKVSSLFKLDFNLLYITLCKKASGDAATLLLYLLLHRNPSFKSYLLSRLDLEQLQKKYHRLVKRLNSGKNQKNNEVAITVNQDDTEMEQDLSVLEEVLRMVLEILNSCLSTQLGNNPNLIYTLLYNKHMFESVKDNIVFQDIIHNIDIIIKYFSQLLTDKSQQHEVDAHQVLLVIQQGAKNWPKEKLTKFPDLKFKYVEEDQPEDFFIPYVWALVSQQSVLHWTSDSSPILSTVC</sequence>
<dbReference type="AlphaFoldDB" id="A0AAV8WLA6"/>
<dbReference type="InterPro" id="IPR019142">
    <property type="entry name" value="Dymeclin"/>
</dbReference>
<evidence type="ECO:0000313" key="5">
    <source>
        <dbReference type="EMBL" id="KAJ8927015.1"/>
    </source>
</evidence>
<dbReference type="GO" id="GO:0005794">
    <property type="term" value="C:Golgi apparatus"/>
    <property type="evidence" value="ECO:0007669"/>
    <property type="project" value="TreeGrafter"/>
</dbReference>
<proteinExistence type="inferred from homology"/>
<accession>A0AAV8WLA6</accession>
<name>A0AAV8WLA6_9CUCU</name>
<evidence type="ECO:0000256" key="1">
    <source>
        <dbReference type="ARBA" id="ARBA00010603"/>
    </source>
</evidence>
<dbReference type="Pfam" id="PF09742">
    <property type="entry name" value="Dymeclin"/>
    <property type="match status" value="1"/>
</dbReference>
<dbReference type="PANTHER" id="PTHR12895:SF9">
    <property type="entry name" value="DYMECLIN"/>
    <property type="match status" value="1"/>
</dbReference>
<dbReference type="PANTHER" id="PTHR12895">
    <property type="entry name" value="DYMECLIN"/>
    <property type="match status" value="1"/>
</dbReference>
<evidence type="ECO:0000256" key="2">
    <source>
        <dbReference type="ARBA" id="ARBA00015736"/>
    </source>
</evidence>